<dbReference type="Gene3D" id="2.40.160.10">
    <property type="entry name" value="Porin"/>
    <property type="match status" value="1"/>
</dbReference>
<evidence type="ECO:0000313" key="2">
    <source>
        <dbReference type="Proteomes" id="UP000288096"/>
    </source>
</evidence>
<keyword evidence="2" id="KW-1185">Reference proteome</keyword>
<evidence type="ECO:0000313" key="1">
    <source>
        <dbReference type="EMBL" id="GBC62014.1"/>
    </source>
</evidence>
<evidence type="ECO:0008006" key="3">
    <source>
        <dbReference type="Google" id="ProtNLM"/>
    </source>
</evidence>
<dbReference type="RefSeq" id="WP_124329230.1">
    <property type="nucleotide sequence ID" value="NZ_BEXT01000001.1"/>
</dbReference>
<dbReference type="Proteomes" id="UP000288096">
    <property type="component" value="Unassembled WGS sequence"/>
</dbReference>
<organism evidence="1 2">
    <name type="scientific">Desulfonema ishimotonii</name>
    <dbReference type="NCBI Taxonomy" id="45657"/>
    <lineage>
        <taxon>Bacteria</taxon>
        <taxon>Pseudomonadati</taxon>
        <taxon>Thermodesulfobacteriota</taxon>
        <taxon>Desulfobacteria</taxon>
        <taxon>Desulfobacterales</taxon>
        <taxon>Desulfococcaceae</taxon>
        <taxon>Desulfonema</taxon>
    </lineage>
</organism>
<reference evidence="2" key="1">
    <citation type="submission" date="2017-11" db="EMBL/GenBank/DDBJ databases">
        <authorList>
            <person name="Watanabe M."/>
            <person name="Kojima H."/>
        </authorList>
    </citation>
    <scope>NUCLEOTIDE SEQUENCE [LARGE SCALE GENOMIC DNA]</scope>
    <source>
        <strain evidence="2">Tokyo 01</strain>
    </source>
</reference>
<name>A0A401FYI4_9BACT</name>
<sequence length="418" mass="47790">MKHLFTLALSFFIIGLFPPGLWAFDLGDVEIHGFISQGYLVTDHNNYLADTDGGTFEFNEMGVNFSTDLTDQLRVSLQVFSRDLGDIGNNDVVLGYAYGDYRWQNWLGIRAGKIKIDYGLYNETREMDMLRTGVMLPQSVYPEIWRDSFSSLSGGGVYGYVPAGVAGKFSYSFQIGAMEFDKDGGYARFFSPRLDETLKLDDMEADYACFSTLQWHTPLPGLKVKGSYYNIEGLAVDGDVSWKIMGFDPLSYQFYFDFTQKDGCALSIEYTWQNLTLSAEYAEDSYQVKFGMSENESMSDFPEDEPVVFKSPKITSQGWYIAASYRFTDWFEAGVSYSEYYPDKDDRDGDQEPPELDFIAWQKTTTLSTRFDINDFWVVKLESSYNDGFGSGIDLAENDARELEQYWWLFAAKVTFNF</sequence>
<dbReference type="OrthoDB" id="197869at2"/>
<reference evidence="2" key="2">
    <citation type="submission" date="2019-01" db="EMBL/GenBank/DDBJ databases">
        <title>Genome sequence of Desulfonema ishimotonii strain Tokyo 01.</title>
        <authorList>
            <person name="Fukui M."/>
        </authorList>
    </citation>
    <scope>NUCLEOTIDE SEQUENCE [LARGE SCALE GENOMIC DNA]</scope>
    <source>
        <strain evidence="2">Tokyo 01</strain>
    </source>
</reference>
<accession>A0A401FYI4</accession>
<dbReference type="InterPro" id="IPR023614">
    <property type="entry name" value="Porin_dom_sf"/>
</dbReference>
<dbReference type="AlphaFoldDB" id="A0A401FYI4"/>
<proteinExistence type="predicted"/>
<dbReference type="EMBL" id="BEXT01000001">
    <property type="protein sequence ID" value="GBC62014.1"/>
    <property type="molecule type" value="Genomic_DNA"/>
</dbReference>
<gene>
    <name evidence="1" type="ORF">DENIS_2977</name>
</gene>
<protein>
    <recommendedName>
        <fullName evidence="3">Porin</fullName>
    </recommendedName>
</protein>
<comment type="caution">
    <text evidence="1">The sequence shown here is derived from an EMBL/GenBank/DDBJ whole genome shotgun (WGS) entry which is preliminary data.</text>
</comment>
<dbReference type="SUPFAM" id="SSF56935">
    <property type="entry name" value="Porins"/>
    <property type="match status" value="1"/>
</dbReference>